<organism evidence="3 4">
    <name type="scientific">Metamycoplasma alkalescens</name>
    <dbReference type="NCBI Taxonomy" id="45363"/>
    <lineage>
        <taxon>Bacteria</taxon>
        <taxon>Bacillati</taxon>
        <taxon>Mycoplasmatota</taxon>
        <taxon>Mycoplasmoidales</taxon>
        <taxon>Metamycoplasmataceae</taxon>
        <taxon>Metamycoplasma</taxon>
    </lineage>
</organism>
<evidence type="ECO:0000313" key="4">
    <source>
        <dbReference type="Proteomes" id="UP000259864"/>
    </source>
</evidence>
<dbReference type="EMBL" id="LS991949">
    <property type="protein sequence ID" value="SYV90313.1"/>
    <property type="molecule type" value="Genomic_DNA"/>
</dbReference>
<feature type="non-terminal residue" evidence="3">
    <location>
        <position position="107"/>
    </location>
</feature>
<sequence length="107" mass="12044">MNIKLADDIFESYEKLIKFSIAAKKLFPKNVNRPILGIDSLATSINVMNASQSKGDLNKGYITPSDKHEVTGGYDYESFLEKNTPQNKVFEDLLKLVFEGIKEGAIW</sequence>
<proteinExistence type="inferred from homology"/>
<comment type="similarity">
    <text evidence="1">Belongs to the MG185/MG260 family.</text>
</comment>
<dbReference type="Proteomes" id="UP000259864">
    <property type="component" value="Chromosome 1"/>
</dbReference>
<dbReference type="AlphaFoldDB" id="A0A3B0PKI6"/>
<accession>A0A3B0PKI6</accession>
<feature type="domain" description="Mycoplasma lipoprotein central" evidence="2">
    <location>
        <begin position="3"/>
        <end position="97"/>
    </location>
</feature>
<dbReference type="Pfam" id="PF03305">
    <property type="entry name" value="Lipoprotein_X"/>
    <property type="match status" value="1"/>
</dbReference>
<dbReference type="InterPro" id="IPR004984">
    <property type="entry name" value="Mycoplasma_lipoprotein_cen_dom"/>
</dbReference>
<reference evidence="4" key="1">
    <citation type="submission" date="2018-06" db="EMBL/GenBank/DDBJ databases">
        <authorList>
            <consortium name="Pathogen Informatics"/>
        </authorList>
    </citation>
    <scope>NUCLEOTIDE SEQUENCE [LARGE SCALE GENOMIC DNA]</scope>
    <source>
        <strain evidence="4">NCTC10135</strain>
    </source>
</reference>
<name>A0A3B0PKI6_9BACT</name>
<evidence type="ECO:0000259" key="2">
    <source>
        <dbReference type="Pfam" id="PF03305"/>
    </source>
</evidence>
<evidence type="ECO:0000256" key="1">
    <source>
        <dbReference type="ARBA" id="ARBA00009031"/>
    </source>
</evidence>
<gene>
    <name evidence="3" type="ORF">NCTC10135_00834</name>
</gene>
<dbReference type="KEGG" id="mala:NCTC10135_00834"/>
<protein>
    <recommendedName>
        <fullName evidence="2">Mycoplasma lipoprotein central domain-containing protein</fullName>
    </recommendedName>
</protein>
<evidence type="ECO:0000313" key="3">
    <source>
        <dbReference type="EMBL" id="SYV90313.1"/>
    </source>
</evidence>